<evidence type="ECO:0000313" key="10">
    <source>
        <dbReference type="EMBL" id="CAH1793094.1"/>
    </source>
</evidence>
<protein>
    <recommendedName>
        <fullName evidence="9">C2H2-type domain-containing protein</fullName>
    </recommendedName>
</protein>
<dbReference type="GO" id="GO:0008270">
    <property type="term" value="F:zinc ion binding"/>
    <property type="evidence" value="ECO:0007669"/>
    <property type="project" value="UniProtKB-KW"/>
</dbReference>
<feature type="non-terminal residue" evidence="10">
    <location>
        <position position="1"/>
    </location>
</feature>
<dbReference type="PROSITE" id="PS50157">
    <property type="entry name" value="ZINC_FINGER_C2H2_2"/>
    <property type="match status" value="4"/>
</dbReference>
<feature type="domain" description="C2H2-type" evidence="9">
    <location>
        <begin position="100"/>
        <end position="122"/>
    </location>
</feature>
<feature type="non-terminal residue" evidence="10">
    <location>
        <position position="199"/>
    </location>
</feature>
<dbReference type="PROSITE" id="PS00028">
    <property type="entry name" value="ZINC_FINGER_C2H2_1"/>
    <property type="match status" value="4"/>
</dbReference>
<dbReference type="Pfam" id="PF00096">
    <property type="entry name" value="zf-C2H2"/>
    <property type="match status" value="2"/>
</dbReference>
<evidence type="ECO:0000256" key="6">
    <source>
        <dbReference type="ARBA" id="ARBA00023163"/>
    </source>
</evidence>
<keyword evidence="11" id="KW-1185">Reference proteome</keyword>
<dbReference type="Pfam" id="PF13912">
    <property type="entry name" value="zf-C2H2_6"/>
    <property type="match status" value="1"/>
</dbReference>
<dbReference type="OrthoDB" id="6136801at2759"/>
<proteinExistence type="predicted"/>
<keyword evidence="6" id="KW-0804">Transcription</keyword>
<dbReference type="Gene3D" id="3.30.160.60">
    <property type="entry name" value="Classic Zinc Finger"/>
    <property type="match status" value="3"/>
</dbReference>
<organism evidence="10 11">
    <name type="scientific">Owenia fusiformis</name>
    <name type="common">Polychaete worm</name>
    <dbReference type="NCBI Taxonomy" id="6347"/>
    <lineage>
        <taxon>Eukaryota</taxon>
        <taxon>Metazoa</taxon>
        <taxon>Spiralia</taxon>
        <taxon>Lophotrochozoa</taxon>
        <taxon>Annelida</taxon>
        <taxon>Polychaeta</taxon>
        <taxon>Sedentaria</taxon>
        <taxon>Canalipalpata</taxon>
        <taxon>Sabellida</taxon>
        <taxon>Oweniida</taxon>
        <taxon>Oweniidae</taxon>
        <taxon>Owenia</taxon>
    </lineage>
</organism>
<dbReference type="InterPro" id="IPR051061">
    <property type="entry name" value="Zinc_finger_trans_reg"/>
</dbReference>
<gene>
    <name evidence="10" type="ORF">OFUS_LOCUS17990</name>
</gene>
<name>A0A8S4PIP6_OWEFU</name>
<keyword evidence="3 8" id="KW-0863">Zinc-finger</keyword>
<evidence type="ECO:0000313" key="11">
    <source>
        <dbReference type="Proteomes" id="UP000749559"/>
    </source>
</evidence>
<dbReference type="Proteomes" id="UP000749559">
    <property type="component" value="Unassembled WGS sequence"/>
</dbReference>
<dbReference type="EMBL" id="CAIIXF020000008">
    <property type="protein sequence ID" value="CAH1793094.1"/>
    <property type="molecule type" value="Genomic_DNA"/>
</dbReference>
<feature type="domain" description="C2H2-type" evidence="9">
    <location>
        <begin position="46"/>
        <end position="70"/>
    </location>
</feature>
<evidence type="ECO:0000259" key="9">
    <source>
        <dbReference type="PROSITE" id="PS50157"/>
    </source>
</evidence>
<feature type="domain" description="C2H2-type" evidence="9">
    <location>
        <begin position="127"/>
        <end position="155"/>
    </location>
</feature>
<evidence type="ECO:0000256" key="8">
    <source>
        <dbReference type="PROSITE-ProRule" id="PRU00042"/>
    </source>
</evidence>
<comment type="caution">
    <text evidence="10">The sequence shown here is derived from an EMBL/GenBank/DDBJ whole genome shotgun (WGS) entry which is preliminary data.</text>
</comment>
<dbReference type="PANTHER" id="PTHR46179">
    <property type="entry name" value="ZINC FINGER PROTEIN"/>
    <property type="match status" value="1"/>
</dbReference>
<feature type="domain" description="C2H2-type" evidence="9">
    <location>
        <begin position="157"/>
        <end position="180"/>
    </location>
</feature>
<keyword evidence="4" id="KW-0862">Zinc</keyword>
<dbReference type="PANTHER" id="PTHR46179:SF13">
    <property type="entry name" value="C2H2-TYPE DOMAIN-CONTAINING PROTEIN"/>
    <property type="match status" value="1"/>
</dbReference>
<evidence type="ECO:0000256" key="5">
    <source>
        <dbReference type="ARBA" id="ARBA00023015"/>
    </source>
</evidence>
<sequence>KCTCCSIEKHLKLHHSLSTQRVEHDEDKYYPKKIHCDENGDQTEKFQCPHCSKVYDSKLPAERHVRKHIHIFYCNPCQMSFGSFKEWNHHKTQNHMEPIHICEHCGVQYKNKRSLNRHMETHRFGDFICEICNRTFSSSQCLRVHKDSVHQLSKRVLSCDQCQKVFYQNNKFKSHILSHSKPFICSYCGQRFGYKKYLD</sequence>
<dbReference type="AlphaFoldDB" id="A0A8S4PIP6"/>
<keyword evidence="2" id="KW-0479">Metal-binding</keyword>
<evidence type="ECO:0000256" key="4">
    <source>
        <dbReference type="ARBA" id="ARBA00022833"/>
    </source>
</evidence>
<dbReference type="InterPro" id="IPR013087">
    <property type="entry name" value="Znf_C2H2_type"/>
</dbReference>
<dbReference type="GO" id="GO:0006357">
    <property type="term" value="P:regulation of transcription by RNA polymerase II"/>
    <property type="evidence" value="ECO:0007669"/>
    <property type="project" value="TreeGrafter"/>
</dbReference>
<evidence type="ECO:0000256" key="1">
    <source>
        <dbReference type="ARBA" id="ARBA00004123"/>
    </source>
</evidence>
<dbReference type="GO" id="GO:0005634">
    <property type="term" value="C:nucleus"/>
    <property type="evidence" value="ECO:0007669"/>
    <property type="project" value="UniProtKB-SubCell"/>
</dbReference>
<dbReference type="Pfam" id="PF13894">
    <property type="entry name" value="zf-C2H2_4"/>
    <property type="match status" value="2"/>
</dbReference>
<evidence type="ECO:0000256" key="7">
    <source>
        <dbReference type="ARBA" id="ARBA00023242"/>
    </source>
</evidence>
<dbReference type="SMART" id="SM00355">
    <property type="entry name" value="ZnF_C2H2"/>
    <property type="match status" value="5"/>
</dbReference>
<keyword evidence="5" id="KW-0805">Transcription regulation</keyword>
<evidence type="ECO:0000256" key="2">
    <source>
        <dbReference type="ARBA" id="ARBA00022723"/>
    </source>
</evidence>
<accession>A0A8S4PIP6</accession>
<dbReference type="SUPFAM" id="SSF57667">
    <property type="entry name" value="beta-beta-alpha zinc fingers"/>
    <property type="match status" value="3"/>
</dbReference>
<evidence type="ECO:0000256" key="3">
    <source>
        <dbReference type="ARBA" id="ARBA00022771"/>
    </source>
</evidence>
<reference evidence="10" key="1">
    <citation type="submission" date="2022-03" db="EMBL/GenBank/DDBJ databases">
        <authorList>
            <person name="Martin C."/>
        </authorList>
    </citation>
    <scope>NUCLEOTIDE SEQUENCE</scope>
</reference>
<comment type="subcellular location">
    <subcellularLocation>
        <location evidence="1">Nucleus</location>
    </subcellularLocation>
</comment>
<keyword evidence="7" id="KW-0539">Nucleus</keyword>
<dbReference type="InterPro" id="IPR036236">
    <property type="entry name" value="Znf_C2H2_sf"/>
</dbReference>